<sequence length="147" mass="16215">MISLWCLSSVLQALWCCSSKSHNWPFFSSAPRHPKYISFPISTPSQAKHKPVSCAAIQKALGHQTPTLLFPPKHEASGGTWSRLQSHSSLGRLSGAKPRQFHRRSESGQSNQSLGLPSESWNFGTPILWPPDGKSRLIGKDPDAEKD</sequence>
<keyword evidence="2" id="KW-0732">Signal</keyword>
<name>A0ABN8YEX1_RANTA</name>
<accession>A0ABN8YEX1</accession>
<proteinExistence type="predicted"/>
<organism evidence="3 4">
    <name type="scientific">Rangifer tarandus platyrhynchus</name>
    <name type="common">Svalbard reindeer</name>
    <dbReference type="NCBI Taxonomy" id="3082113"/>
    <lineage>
        <taxon>Eukaryota</taxon>
        <taxon>Metazoa</taxon>
        <taxon>Chordata</taxon>
        <taxon>Craniata</taxon>
        <taxon>Vertebrata</taxon>
        <taxon>Euteleostomi</taxon>
        <taxon>Mammalia</taxon>
        <taxon>Eutheria</taxon>
        <taxon>Laurasiatheria</taxon>
        <taxon>Artiodactyla</taxon>
        <taxon>Ruminantia</taxon>
        <taxon>Pecora</taxon>
        <taxon>Cervidae</taxon>
        <taxon>Odocoileinae</taxon>
        <taxon>Rangifer</taxon>
    </lineage>
</organism>
<reference evidence="3" key="1">
    <citation type="submission" date="2023-04" db="EMBL/GenBank/DDBJ databases">
        <authorList>
            <consortium name="ELIXIR-Norway"/>
        </authorList>
    </citation>
    <scope>NUCLEOTIDE SEQUENCE [LARGE SCALE GENOMIC DNA]</scope>
</reference>
<feature type="region of interest" description="Disordered" evidence="1">
    <location>
        <begin position="67"/>
        <end position="147"/>
    </location>
</feature>
<evidence type="ECO:0000256" key="2">
    <source>
        <dbReference type="SAM" id="SignalP"/>
    </source>
</evidence>
<gene>
    <name evidence="3" type="ORF">MRATA1EN1_LOCUS7378</name>
</gene>
<evidence type="ECO:0000313" key="3">
    <source>
        <dbReference type="EMBL" id="CAI9158416.1"/>
    </source>
</evidence>
<dbReference type="Proteomes" id="UP001176941">
    <property type="component" value="Chromosome 17"/>
</dbReference>
<dbReference type="EMBL" id="OX459953">
    <property type="protein sequence ID" value="CAI9158416.1"/>
    <property type="molecule type" value="Genomic_DNA"/>
</dbReference>
<feature type="compositionally biased region" description="Basic and acidic residues" evidence="1">
    <location>
        <begin position="133"/>
        <end position="147"/>
    </location>
</feature>
<evidence type="ECO:0000313" key="4">
    <source>
        <dbReference type="Proteomes" id="UP001176941"/>
    </source>
</evidence>
<evidence type="ECO:0000256" key="1">
    <source>
        <dbReference type="SAM" id="MobiDB-lite"/>
    </source>
</evidence>
<feature type="signal peptide" evidence="2">
    <location>
        <begin position="1"/>
        <end position="21"/>
    </location>
</feature>
<evidence type="ECO:0008006" key="5">
    <source>
        <dbReference type="Google" id="ProtNLM"/>
    </source>
</evidence>
<feature type="compositionally biased region" description="Polar residues" evidence="1">
    <location>
        <begin position="79"/>
        <end position="91"/>
    </location>
</feature>
<feature type="compositionally biased region" description="Polar residues" evidence="1">
    <location>
        <begin position="107"/>
        <end position="123"/>
    </location>
</feature>
<feature type="chain" id="PRO_5046451826" description="Secreted protein" evidence="2">
    <location>
        <begin position="22"/>
        <end position="147"/>
    </location>
</feature>
<keyword evidence="4" id="KW-1185">Reference proteome</keyword>
<protein>
    <recommendedName>
        <fullName evidence="5">Secreted protein</fullName>
    </recommendedName>
</protein>